<evidence type="ECO:0000313" key="14">
    <source>
        <dbReference type="EMBL" id="CAB3267937.1"/>
    </source>
</evidence>
<keyword evidence="8 11" id="KW-1133">Transmembrane helix</keyword>
<dbReference type="InterPro" id="IPR039043">
    <property type="entry name" value="ZFPL1"/>
</dbReference>
<dbReference type="GO" id="GO:0016020">
    <property type="term" value="C:membrane"/>
    <property type="evidence" value="ECO:0007669"/>
    <property type="project" value="UniProtKB-SubCell"/>
</dbReference>
<evidence type="ECO:0000256" key="3">
    <source>
        <dbReference type="ARBA" id="ARBA00022409"/>
    </source>
</evidence>
<dbReference type="AlphaFoldDB" id="A0A6F9DWW0"/>
<organism evidence="14">
    <name type="scientific">Phallusia mammillata</name>
    <dbReference type="NCBI Taxonomy" id="59560"/>
    <lineage>
        <taxon>Eukaryota</taxon>
        <taxon>Metazoa</taxon>
        <taxon>Chordata</taxon>
        <taxon>Tunicata</taxon>
        <taxon>Ascidiacea</taxon>
        <taxon>Phlebobranchia</taxon>
        <taxon>Ascidiidae</taxon>
        <taxon>Phallusia</taxon>
    </lineage>
</organism>
<comment type="similarity">
    <text evidence="2">Belongs to the ZFPL1 family.</text>
</comment>
<feature type="compositionally biased region" description="Polar residues" evidence="10">
    <location>
        <begin position="145"/>
        <end position="155"/>
    </location>
</feature>
<evidence type="ECO:0000256" key="6">
    <source>
        <dbReference type="ARBA" id="ARBA00022771"/>
    </source>
</evidence>
<dbReference type="InterPro" id="IPR058730">
    <property type="entry name" value="U-box_ZFPL1-like"/>
</dbReference>
<evidence type="ECO:0000256" key="10">
    <source>
        <dbReference type="SAM" id="MobiDB-lite"/>
    </source>
</evidence>
<sequence>MGLCKCPKRKVTNLFCFEHRVNVCEHCLTENHPRCVVQSYLNWLKDSDYNPSCALCNVSLLEGDVVRLMCYDIFHTDCLESHYRSLPPNTAPAGYKCYTCDSPIFPALNQAGRVVDILKETLAKFSWSRVGLGLPLIDEPPPSTKLDNSFDTTPQIDDLDDESLHGSTLPPPVTTSNSFATPDPPFTKPTKTLSDAYSSEETYWEQRKSHSVPLHSQQAQSTPAPVPKRDFMMPIDNEHHAGEGDVDVLGAVSRKAPFLSDSSYKKITLGVEDPDGPDKYKRRSALSWLRRWLKSRMLRGRGYHDSRMLPRRAAILLLIGLIAFLTFIVFATKAGRSNANDPAFDPMNNPNIHVANPPEIDLNDMGDHHLDIIDPLQAIQPAAAGG</sequence>
<keyword evidence="5" id="KW-0479">Metal-binding</keyword>
<feature type="region of interest" description="Disordered" evidence="10">
    <location>
        <begin position="141"/>
        <end position="227"/>
    </location>
</feature>
<dbReference type="PANTHER" id="PTHR12981:SF0">
    <property type="entry name" value="ZINC FINGER PROTEIN-LIKE 1"/>
    <property type="match status" value="1"/>
</dbReference>
<evidence type="ECO:0000256" key="9">
    <source>
        <dbReference type="ARBA" id="ARBA00023136"/>
    </source>
</evidence>
<evidence type="ECO:0000256" key="2">
    <source>
        <dbReference type="ARBA" id="ARBA00005561"/>
    </source>
</evidence>
<feature type="transmembrane region" description="Helical" evidence="11">
    <location>
        <begin position="313"/>
        <end position="332"/>
    </location>
</feature>
<keyword evidence="7" id="KW-0862">Zinc</keyword>
<keyword evidence="6" id="KW-0863">Zinc-finger</keyword>
<evidence type="ECO:0000259" key="13">
    <source>
        <dbReference type="Pfam" id="PF25998"/>
    </source>
</evidence>
<feature type="domain" description="ZFPL1-like U-box" evidence="13">
    <location>
        <begin position="53"/>
        <end position="107"/>
    </location>
</feature>
<dbReference type="PANTHER" id="PTHR12981">
    <property type="entry name" value="ZINC FINGER PROTEIN-LIKE 1"/>
    <property type="match status" value="1"/>
</dbReference>
<dbReference type="GO" id="GO:0008270">
    <property type="term" value="F:zinc ion binding"/>
    <property type="evidence" value="ECO:0007669"/>
    <property type="project" value="UniProtKB-KW"/>
</dbReference>
<keyword evidence="9 11" id="KW-0472">Membrane</keyword>
<evidence type="ECO:0000256" key="1">
    <source>
        <dbReference type="ARBA" id="ARBA00004167"/>
    </source>
</evidence>
<evidence type="ECO:0000256" key="4">
    <source>
        <dbReference type="ARBA" id="ARBA00022692"/>
    </source>
</evidence>
<evidence type="ECO:0000259" key="12">
    <source>
        <dbReference type="Pfam" id="PF25993"/>
    </source>
</evidence>
<dbReference type="InterPro" id="IPR058731">
    <property type="entry name" value="Znf-B_box_ZFPL1-like"/>
</dbReference>
<feature type="compositionally biased region" description="Polar residues" evidence="10">
    <location>
        <begin position="214"/>
        <end position="223"/>
    </location>
</feature>
<gene>
    <name evidence="14" type="primary">Zfpl1</name>
</gene>
<dbReference type="Pfam" id="PF25993">
    <property type="entry name" value="zf-B_box_ZFPL1"/>
    <property type="match status" value="1"/>
</dbReference>
<evidence type="ECO:0000256" key="8">
    <source>
        <dbReference type="ARBA" id="ARBA00022989"/>
    </source>
</evidence>
<keyword evidence="4 11" id="KW-0812">Transmembrane</keyword>
<evidence type="ECO:0000256" key="11">
    <source>
        <dbReference type="SAM" id="Phobius"/>
    </source>
</evidence>
<dbReference type="CDD" id="cd16487">
    <property type="entry name" value="mRING-H2-C3DHC3_ZFPL1"/>
    <property type="match status" value="1"/>
</dbReference>
<dbReference type="GO" id="GO:0005794">
    <property type="term" value="C:Golgi apparatus"/>
    <property type="evidence" value="ECO:0007669"/>
    <property type="project" value="TreeGrafter"/>
</dbReference>
<dbReference type="EMBL" id="LR792075">
    <property type="protein sequence ID" value="CAB3267937.1"/>
    <property type="molecule type" value="mRNA"/>
</dbReference>
<evidence type="ECO:0000256" key="5">
    <source>
        <dbReference type="ARBA" id="ARBA00022723"/>
    </source>
</evidence>
<proteinExistence type="evidence at transcript level"/>
<feature type="domain" description="ZFPL1-like B-box zinc-binding" evidence="12">
    <location>
        <begin position="1"/>
        <end position="46"/>
    </location>
</feature>
<dbReference type="Pfam" id="PF25998">
    <property type="entry name" value="U-box_ZFPL1"/>
    <property type="match status" value="1"/>
</dbReference>
<comment type="subcellular location">
    <subcellularLocation>
        <location evidence="1">Membrane</location>
        <topology evidence="1">Single-pass membrane protein</topology>
    </subcellularLocation>
</comment>
<reference evidence="14" key="1">
    <citation type="submission" date="2020-04" db="EMBL/GenBank/DDBJ databases">
        <authorList>
            <person name="Neveu A P."/>
        </authorList>
    </citation>
    <scope>NUCLEOTIDE SEQUENCE</scope>
    <source>
        <tissue evidence="14">Whole embryo</tissue>
    </source>
</reference>
<protein>
    <recommendedName>
        <fullName evidence="3">Zinc finger protein-like 1</fullName>
    </recommendedName>
</protein>
<accession>A0A6F9DWW0</accession>
<name>A0A6F9DWW0_9ASCI</name>
<evidence type="ECO:0000256" key="7">
    <source>
        <dbReference type="ARBA" id="ARBA00022833"/>
    </source>
</evidence>